<keyword evidence="5 9" id="KW-0560">Oxidoreductase</keyword>
<dbReference type="SUPFAM" id="SSF50692">
    <property type="entry name" value="ADC-like"/>
    <property type="match status" value="1"/>
</dbReference>
<dbReference type="GO" id="GO:0030288">
    <property type="term" value="C:outer membrane-bounded periplasmic space"/>
    <property type="evidence" value="ECO:0007669"/>
    <property type="project" value="TreeGrafter"/>
</dbReference>
<dbReference type="InterPro" id="IPR050612">
    <property type="entry name" value="Prok_Mopterin_Oxidored"/>
</dbReference>
<dbReference type="Gene3D" id="3.40.50.740">
    <property type="match status" value="1"/>
</dbReference>
<feature type="domain" description="Molybdopterin oxidoreductase N-terminal" evidence="8">
    <location>
        <begin position="10"/>
        <end position="49"/>
    </location>
</feature>
<keyword evidence="4" id="KW-0479">Metal-binding</keyword>
<evidence type="ECO:0000313" key="10">
    <source>
        <dbReference type="Proteomes" id="UP000050786"/>
    </source>
</evidence>
<dbReference type="GO" id="GO:0043546">
    <property type="term" value="F:molybdopterin cofactor binding"/>
    <property type="evidence" value="ECO:0007669"/>
    <property type="project" value="InterPro"/>
</dbReference>
<feature type="domain" description="Molybdopterin dinucleotide-binding" evidence="7">
    <location>
        <begin position="625"/>
        <end position="740"/>
    </location>
</feature>
<dbReference type="SUPFAM" id="SSF53706">
    <property type="entry name" value="Formate dehydrogenase/DMSO reductase, domains 1-3"/>
    <property type="match status" value="1"/>
</dbReference>
<evidence type="ECO:0000256" key="5">
    <source>
        <dbReference type="ARBA" id="ARBA00023002"/>
    </source>
</evidence>
<dbReference type="Gene3D" id="2.40.40.20">
    <property type="match status" value="1"/>
</dbReference>
<dbReference type="PANTHER" id="PTHR43742:SF10">
    <property type="entry name" value="TRIMETHYLAMINE-N-OXIDE REDUCTASE 2"/>
    <property type="match status" value="1"/>
</dbReference>
<evidence type="ECO:0000256" key="1">
    <source>
        <dbReference type="ARBA" id="ARBA00001942"/>
    </source>
</evidence>
<dbReference type="RefSeq" id="WP_058274582.1">
    <property type="nucleotide sequence ID" value="NZ_CYPS01000053.1"/>
</dbReference>
<dbReference type="InterPro" id="IPR006657">
    <property type="entry name" value="MoPterin_dinucl-bd_dom"/>
</dbReference>
<dbReference type="Pfam" id="PF00384">
    <property type="entry name" value="Molybdopterin"/>
    <property type="match status" value="1"/>
</dbReference>
<comment type="cofactor">
    <cofactor evidence="1">
        <name>Mo-bis(molybdopterin guanine dinucleotide)</name>
        <dbReference type="ChEBI" id="CHEBI:60539"/>
    </cofactor>
</comment>
<dbReference type="EC" id="1.7.2.3" evidence="9"/>
<dbReference type="InterPro" id="IPR041954">
    <property type="entry name" value="CT_DMSOR/BSOR/TMAOR"/>
</dbReference>
<evidence type="ECO:0000259" key="7">
    <source>
        <dbReference type="Pfam" id="PF01568"/>
    </source>
</evidence>
<evidence type="ECO:0000256" key="4">
    <source>
        <dbReference type="ARBA" id="ARBA00022723"/>
    </source>
</evidence>
<dbReference type="InterPro" id="IPR009010">
    <property type="entry name" value="Asp_de-COase-like_dom_sf"/>
</dbReference>
<dbReference type="GO" id="GO:0009055">
    <property type="term" value="F:electron transfer activity"/>
    <property type="evidence" value="ECO:0007669"/>
    <property type="project" value="TreeGrafter"/>
</dbReference>
<dbReference type="GO" id="GO:0050626">
    <property type="term" value="F:trimethylamine-N-oxide reductase (cytochrome c) activity"/>
    <property type="evidence" value="ECO:0007669"/>
    <property type="project" value="UniProtKB-EC"/>
</dbReference>
<comment type="similarity">
    <text evidence="2">Belongs to the prokaryotic molybdopterin-containing oxidoreductase family.</text>
</comment>
<sequence length="756" mass="83161">MTSSERDLLTATHWGTYRVDVENGRVTNLRGFEHDPDPSPIGPGIVDVLDGPTRITAPMVRKSWLEGGPGTAGDKRGSDAFVEVSWAEANRLVAAELTRVRSTHGNRAIYAGSYGWASAGRFHHAQSQLKRFLNCIGGYTGSKNTYSFAAAEVLVPHVLGTFRGHLDTTTSWESIASDCDLFVAFGGVPLKNGQISQGGTGAHVQKGGLLAAHKAGVKFVNISPLRADLLDRVNADWLPIRPNTDVALMLSLAHVLLNEDLHDQAFLDRYTVGFARFADYLLGKTDGIPKSPEWAADICEIPADTIRDLARRMARSRTMISTAWALTRQDHGEQPFWAAIALAAMLGQIGLPGTGLGFGYSAMNNTGLNRTPIHYASFPQGHNPVPDFIPVARVTDMLETPGGKFDYDGASYKYPDIRLVWWAGGNPFHHHQDLNRMRRAWAKPETIIANEWCWNALAKHADIVLPCTTPLERSDIALTPKDPYQVVMDRAIEPVGQARDDHEILRGIAAEMGVEEAFTEGRSPQDWQRWIWEVSRQQAAGQRVELPGWESLQRDGWVKVPVPDKPTVMLDAFRTDPEANPLATPSGRIEIFSQTIADFGYDDCPGHPAWMEPTEWLGAAAPDDLHMISNQPRNKLHSQLDHGAVSQADRPKGVEPMTMHPRDAAVRGLIEGQIVKIHNTRGACLAELRISDMIRPGVIQIATGAWLYSDGDLCRRGNPNVLTRDKGTSRLAQGPVAHSCLVKVETIVSKVPQQKR</sequence>
<keyword evidence="10" id="KW-1185">Reference proteome</keyword>
<protein>
    <submittedName>
        <fullName evidence="9">Dimethyl sulfoxide/trimethylamine N-oxide reductase</fullName>
        <ecNumber evidence="9">1.7.2.3</ecNumber>
    </submittedName>
</protein>
<dbReference type="GO" id="GO:0030151">
    <property type="term" value="F:molybdenum ion binding"/>
    <property type="evidence" value="ECO:0007669"/>
    <property type="project" value="TreeGrafter"/>
</dbReference>
<evidence type="ECO:0000256" key="2">
    <source>
        <dbReference type="ARBA" id="ARBA00010312"/>
    </source>
</evidence>
<evidence type="ECO:0000256" key="3">
    <source>
        <dbReference type="ARBA" id="ARBA00022505"/>
    </source>
</evidence>
<keyword evidence="3" id="KW-0500">Molybdenum</keyword>
<dbReference type="AlphaFoldDB" id="A0A0P1E6V0"/>
<feature type="domain" description="Molybdopterin oxidoreductase" evidence="6">
    <location>
        <begin position="54"/>
        <end position="509"/>
    </location>
</feature>
<dbReference type="CDD" id="cd02793">
    <property type="entry name" value="MopB_CT_DMSOR-BSOR-TMAOR"/>
    <property type="match status" value="1"/>
</dbReference>
<evidence type="ECO:0000259" key="8">
    <source>
        <dbReference type="Pfam" id="PF18364"/>
    </source>
</evidence>
<dbReference type="Gene3D" id="3.90.55.10">
    <property type="entry name" value="Dimethylsulfoxide Reductase, domain 3"/>
    <property type="match status" value="1"/>
</dbReference>
<dbReference type="InterPro" id="IPR006656">
    <property type="entry name" value="Mopterin_OxRdtase"/>
</dbReference>
<organism evidence="9 10">
    <name type="scientific">Ruegeria atlantica</name>
    <dbReference type="NCBI Taxonomy" id="81569"/>
    <lineage>
        <taxon>Bacteria</taxon>
        <taxon>Pseudomonadati</taxon>
        <taxon>Pseudomonadota</taxon>
        <taxon>Alphaproteobacteria</taxon>
        <taxon>Rhodobacterales</taxon>
        <taxon>Roseobacteraceae</taxon>
        <taxon>Ruegeria</taxon>
    </lineage>
</organism>
<dbReference type="Pfam" id="PF18364">
    <property type="entry name" value="Molybdopterin_N"/>
    <property type="match status" value="1"/>
</dbReference>
<evidence type="ECO:0000313" key="9">
    <source>
        <dbReference type="EMBL" id="CUH44603.1"/>
    </source>
</evidence>
<dbReference type="Gene3D" id="3.40.228.10">
    <property type="entry name" value="Dimethylsulfoxide Reductase, domain 2"/>
    <property type="match status" value="1"/>
</dbReference>
<evidence type="ECO:0000259" key="6">
    <source>
        <dbReference type="Pfam" id="PF00384"/>
    </source>
</evidence>
<dbReference type="InterPro" id="IPR041460">
    <property type="entry name" value="Molybdopterin_N"/>
</dbReference>
<dbReference type="Pfam" id="PF01568">
    <property type="entry name" value="Molydop_binding"/>
    <property type="match status" value="1"/>
</dbReference>
<dbReference type="PANTHER" id="PTHR43742">
    <property type="entry name" value="TRIMETHYLAMINE-N-OXIDE REDUCTASE"/>
    <property type="match status" value="1"/>
</dbReference>
<accession>A0A0P1E6V0</accession>
<dbReference type="Proteomes" id="UP000050786">
    <property type="component" value="Unassembled WGS sequence"/>
</dbReference>
<reference evidence="10" key="1">
    <citation type="submission" date="2015-09" db="EMBL/GenBank/DDBJ databases">
        <authorList>
            <person name="Rodrigo-Torres L."/>
            <person name="Arahal D.R."/>
        </authorList>
    </citation>
    <scope>NUCLEOTIDE SEQUENCE [LARGE SCALE GENOMIC DNA]</scope>
    <source>
        <strain evidence="10">CECT 4293</strain>
    </source>
</reference>
<dbReference type="EMBL" id="CYPS01000053">
    <property type="protein sequence ID" value="CUH44603.1"/>
    <property type="molecule type" value="Genomic_DNA"/>
</dbReference>
<gene>
    <name evidence="9" type="primary">dmsA</name>
    <name evidence="9" type="ORF">RUM4293_03509</name>
</gene>
<proteinExistence type="inferred from homology"/>
<dbReference type="CDD" id="cd02769">
    <property type="entry name" value="MopB_DMSOR-BSOR-TMAOR"/>
    <property type="match status" value="1"/>
</dbReference>
<dbReference type="GO" id="GO:0009061">
    <property type="term" value="P:anaerobic respiration"/>
    <property type="evidence" value="ECO:0007669"/>
    <property type="project" value="TreeGrafter"/>
</dbReference>
<name>A0A0P1E6V0_9RHOB</name>